<keyword evidence="1" id="KW-1133">Transmembrane helix</keyword>
<proteinExistence type="predicted"/>
<protein>
    <submittedName>
        <fullName evidence="2">Uncharacterized protein</fullName>
    </submittedName>
</protein>
<feature type="transmembrane region" description="Helical" evidence="1">
    <location>
        <begin position="74"/>
        <end position="97"/>
    </location>
</feature>
<feature type="transmembrane region" description="Helical" evidence="1">
    <location>
        <begin position="109"/>
        <end position="126"/>
    </location>
</feature>
<dbReference type="AlphaFoldDB" id="A0A2V3W1I5"/>
<keyword evidence="3" id="KW-1185">Reference proteome</keyword>
<dbReference type="RefSeq" id="WP_110397018.1">
    <property type="nucleotide sequence ID" value="NZ_JBHUHB010000001.1"/>
</dbReference>
<feature type="transmembrane region" description="Helical" evidence="1">
    <location>
        <begin position="6"/>
        <end position="23"/>
    </location>
</feature>
<gene>
    <name evidence="2" type="ORF">DFR56_11767</name>
</gene>
<comment type="caution">
    <text evidence="2">The sequence shown here is derived from an EMBL/GenBank/DDBJ whole genome shotgun (WGS) entry which is preliminary data.</text>
</comment>
<evidence type="ECO:0000313" key="3">
    <source>
        <dbReference type="Proteomes" id="UP000247978"/>
    </source>
</evidence>
<reference evidence="2 3" key="1">
    <citation type="submission" date="2018-05" db="EMBL/GenBank/DDBJ databases">
        <title>Genomic Encyclopedia of Type Strains, Phase IV (KMG-IV): sequencing the most valuable type-strain genomes for metagenomic binning, comparative biology and taxonomic classification.</title>
        <authorList>
            <person name="Goeker M."/>
        </authorList>
    </citation>
    <scope>NUCLEOTIDE SEQUENCE [LARGE SCALE GENOMIC DNA]</scope>
    <source>
        <strain evidence="2 3">DSM 28556</strain>
    </source>
</reference>
<dbReference type="EMBL" id="QJJQ01000017">
    <property type="protein sequence ID" value="PXW82629.1"/>
    <property type="molecule type" value="Genomic_DNA"/>
</dbReference>
<keyword evidence="1" id="KW-0472">Membrane</keyword>
<organism evidence="2 3">
    <name type="scientific">Pseudogracilibacillus auburnensis</name>
    <dbReference type="NCBI Taxonomy" id="1494959"/>
    <lineage>
        <taxon>Bacteria</taxon>
        <taxon>Bacillati</taxon>
        <taxon>Bacillota</taxon>
        <taxon>Bacilli</taxon>
        <taxon>Bacillales</taxon>
        <taxon>Bacillaceae</taxon>
        <taxon>Pseudogracilibacillus</taxon>
    </lineage>
</organism>
<name>A0A2V3W1I5_9BACI</name>
<keyword evidence="1" id="KW-0812">Transmembrane</keyword>
<evidence type="ECO:0000256" key="1">
    <source>
        <dbReference type="SAM" id="Phobius"/>
    </source>
</evidence>
<evidence type="ECO:0000313" key="2">
    <source>
        <dbReference type="EMBL" id="PXW82629.1"/>
    </source>
</evidence>
<sequence length="164" mass="19045">MVISLFFILPIVSIIREIGYLITSKIFGAKKSKITIGSGPKLFHLSVFEVRKYYFAYSWCSYDSLRNESKLAHIIIYASPILSNLLIALLINGLLAYELLGLPNFWNKFVFYSFYFVLFDALPIYYPDGQPSNGRVIYNLLRYGRKSDFERNDPQIDIKKTDEK</sequence>
<accession>A0A2V3W1I5</accession>
<dbReference type="Proteomes" id="UP000247978">
    <property type="component" value="Unassembled WGS sequence"/>
</dbReference>
<dbReference type="OrthoDB" id="849477at2"/>